<reference evidence="2 3" key="1">
    <citation type="submission" date="2021-07" db="EMBL/GenBank/DDBJ databases">
        <title>The Aristolochia fimbriata genome: insights into angiosperm evolution, floral development and chemical biosynthesis.</title>
        <authorList>
            <person name="Jiao Y."/>
        </authorList>
    </citation>
    <scope>NUCLEOTIDE SEQUENCE [LARGE SCALE GENOMIC DNA]</scope>
    <source>
        <strain evidence="2">IBCAS-2021</strain>
        <tissue evidence="2">Leaf</tissue>
    </source>
</reference>
<protein>
    <recommendedName>
        <fullName evidence="1">Bifunctional inhibitor/plant lipid transfer protein/seed storage helical domain-containing protein</fullName>
    </recommendedName>
</protein>
<dbReference type="Pfam" id="PF00234">
    <property type="entry name" value="Tryp_alpha_amyl"/>
    <property type="match status" value="1"/>
</dbReference>
<dbReference type="InterPro" id="IPR036312">
    <property type="entry name" value="Bifun_inhib/LTP/seed_sf"/>
</dbReference>
<dbReference type="InterPro" id="IPR000528">
    <property type="entry name" value="Plant_nsLTP"/>
</dbReference>
<sequence>MALMAECFTFLRGLQSTPPALCCNGLQRLTQMVSAPDDKQLACKCLNRVLPIFRQLQPSALAELPKQCHLKPSFSPGDC</sequence>
<gene>
    <name evidence="2" type="ORF">H6P81_019574</name>
</gene>
<dbReference type="PANTHER" id="PTHR33076">
    <property type="entry name" value="NON-SPECIFIC LIPID-TRANSFER PROTEIN 2-RELATED"/>
    <property type="match status" value="1"/>
</dbReference>
<dbReference type="EMBL" id="JAINDJ010000008">
    <property type="protein sequence ID" value="KAG9439409.1"/>
    <property type="molecule type" value="Genomic_DNA"/>
</dbReference>
<dbReference type="CDD" id="cd01960">
    <property type="entry name" value="nsLTP1"/>
    <property type="match status" value="1"/>
</dbReference>
<comment type="caution">
    <text evidence="2">The sequence shown here is derived from an EMBL/GenBank/DDBJ whole genome shotgun (WGS) entry which is preliminary data.</text>
</comment>
<feature type="domain" description="Bifunctional inhibitor/plant lipid transfer protein/seed storage helical" evidence="1">
    <location>
        <begin position="4"/>
        <end position="79"/>
    </location>
</feature>
<name>A0AAV7DSZ7_ARIFI</name>
<dbReference type="Proteomes" id="UP000825729">
    <property type="component" value="Unassembled WGS sequence"/>
</dbReference>
<evidence type="ECO:0000259" key="1">
    <source>
        <dbReference type="Pfam" id="PF00234"/>
    </source>
</evidence>
<evidence type="ECO:0000313" key="3">
    <source>
        <dbReference type="Proteomes" id="UP000825729"/>
    </source>
</evidence>
<dbReference type="PRINTS" id="PR00382">
    <property type="entry name" value="LIPIDTRNSFER"/>
</dbReference>
<proteinExistence type="predicted"/>
<dbReference type="SUPFAM" id="SSF47699">
    <property type="entry name" value="Bifunctional inhibitor/lipid-transfer protein/seed storage 2S albumin"/>
    <property type="match status" value="1"/>
</dbReference>
<organism evidence="2 3">
    <name type="scientific">Aristolochia fimbriata</name>
    <name type="common">White veined hardy Dutchman's pipe vine</name>
    <dbReference type="NCBI Taxonomy" id="158543"/>
    <lineage>
        <taxon>Eukaryota</taxon>
        <taxon>Viridiplantae</taxon>
        <taxon>Streptophyta</taxon>
        <taxon>Embryophyta</taxon>
        <taxon>Tracheophyta</taxon>
        <taxon>Spermatophyta</taxon>
        <taxon>Magnoliopsida</taxon>
        <taxon>Magnoliidae</taxon>
        <taxon>Piperales</taxon>
        <taxon>Aristolochiaceae</taxon>
        <taxon>Aristolochia</taxon>
    </lineage>
</organism>
<accession>A0AAV7DSZ7</accession>
<dbReference type="GO" id="GO:0006869">
    <property type="term" value="P:lipid transport"/>
    <property type="evidence" value="ECO:0007669"/>
    <property type="project" value="InterPro"/>
</dbReference>
<dbReference type="GO" id="GO:0008289">
    <property type="term" value="F:lipid binding"/>
    <property type="evidence" value="ECO:0007669"/>
    <property type="project" value="InterPro"/>
</dbReference>
<dbReference type="AlphaFoldDB" id="A0AAV7DSZ7"/>
<dbReference type="Gene3D" id="1.10.110.10">
    <property type="entry name" value="Plant lipid-transfer and hydrophobic proteins"/>
    <property type="match status" value="1"/>
</dbReference>
<evidence type="ECO:0000313" key="2">
    <source>
        <dbReference type="EMBL" id="KAG9439409.1"/>
    </source>
</evidence>
<keyword evidence="3" id="KW-1185">Reference proteome</keyword>
<dbReference type="InterPro" id="IPR016140">
    <property type="entry name" value="Bifunc_inhib/LTP/seed_store"/>
</dbReference>